<dbReference type="GO" id="GO:0019843">
    <property type="term" value="F:rRNA binding"/>
    <property type="evidence" value="ECO:0007669"/>
    <property type="project" value="UniProtKB-UniRule"/>
</dbReference>
<dbReference type="SUPFAM" id="SSF57716">
    <property type="entry name" value="Glucocorticoid receptor-like (DNA-binding domain)"/>
    <property type="match status" value="1"/>
</dbReference>
<comment type="similarity">
    <text evidence="2 9">Belongs to the universal ribosomal protein uS14 family.</text>
</comment>
<dbReference type="PANTHER" id="PTHR19836:SF23">
    <property type="entry name" value="SMALL RIBOSOMAL SUBUNIT PROTEIN US14A"/>
    <property type="match status" value="1"/>
</dbReference>
<keyword evidence="3 9" id="KW-0699">rRNA-binding</keyword>
<evidence type="ECO:0000256" key="4">
    <source>
        <dbReference type="ARBA" id="ARBA00022884"/>
    </source>
</evidence>
<evidence type="ECO:0000256" key="6">
    <source>
        <dbReference type="ARBA" id="ARBA00023274"/>
    </source>
</evidence>
<keyword evidence="5 9" id="KW-0689">Ribosomal protein</keyword>
<keyword evidence="6 9" id="KW-0687">Ribonucleoprotein</keyword>
<keyword evidence="4 9" id="KW-0694">RNA-binding</keyword>
<evidence type="ECO:0000313" key="11">
    <source>
        <dbReference type="Proteomes" id="UP000295244"/>
    </source>
</evidence>
<dbReference type="GO" id="GO:0005737">
    <property type="term" value="C:cytoplasm"/>
    <property type="evidence" value="ECO:0007669"/>
    <property type="project" value="UniProtKB-ARBA"/>
</dbReference>
<dbReference type="GO" id="GO:0006412">
    <property type="term" value="P:translation"/>
    <property type="evidence" value="ECO:0007669"/>
    <property type="project" value="UniProtKB-UniRule"/>
</dbReference>
<dbReference type="InterPro" id="IPR023036">
    <property type="entry name" value="Ribosomal_uS14_bac/plastid"/>
</dbReference>
<comment type="function">
    <text evidence="1 9">Binds 16S rRNA, required for the assembly of 30S particles and may also be responsible for determining the conformation of the 16S rRNA at the A site.</text>
</comment>
<proteinExistence type="inferred from homology"/>
<dbReference type="EMBL" id="SKBU01000016">
    <property type="protein sequence ID" value="TCJ16453.1"/>
    <property type="molecule type" value="Genomic_DNA"/>
</dbReference>
<organism evidence="10 11">
    <name type="scientific">Rubrobacter taiwanensis</name>
    <dbReference type="NCBI Taxonomy" id="185139"/>
    <lineage>
        <taxon>Bacteria</taxon>
        <taxon>Bacillati</taxon>
        <taxon>Actinomycetota</taxon>
        <taxon>Rubrobacteria</taxon>
        <taxon>Rubrobacterales</taxon>
        <taxon>Rubrobacteraceae</taxon>
        <taxon>Rubrobacter</taxon>
    </lineage>
</organism>
<dbReference type="FunFam" id="1.10.287.1480:FF:000001">
    <property type="entry name" value="30S ribosomal protein S14"/>
    <property type="match status" value="1"/>
</dbReference>
<sequence>MARRAKVAKNERRKRVVARYAERRRELKRMLDDPGLSFGERREAMFALQRLPRDSSPTRVRNRDRIDGRSRGYFRKFGLSRINFREKAHRGEIPGVSKASW</sequence>
<dbReference type="GO" id="GO:0003735">
    <property type="term" value="F:structural constituent of ribosome"/>
    <property type="evidence" value="ECO:0007669"/>
    <property type="project" value="InterPro"/>
</dbReference>
<evidence type="ECO:0000256" key="7">
    <source>
        <dbReference type="ARBA" id="ARBA00035167"/>
    </source>
</evidence>
<evidence type="ECO:0000256" key="5">
    <source>
        <dbReference type="ARBA" id="ARBA00022980"/>
    </source>
</evidence>
<evidence type="ECO:0000256" key="1">
    <source>
        <dbReference type="ARBA" id="ARBA00003686"/>
    </source>
</evidence>
<evidence type="ECO:0000313" key="10">
    <source>
        <dbReference type="EMBL" id="TCJ16453.1"/>
    </source>
</evidence>
<dbReference type="OrthoDB" id="9810484at2"/>
<evidence type="ECO:0000256" key="3">
    <source>
        <dbReference type="ARBA" id="ARBA00022730"/>
    </source>
</evidence>
<dbReference type="HAMAP" id="MF_00537">
    <property type="entry name" value="Ribosomal_uS14_1"/>
    <property type="match status" value="1"/>
</dbReference>
<dbReference type="Gene3D" id="1.10.287.1480">
    <property type="match status" value="1"/>
</dbReference>
<dbReference type="Proteomes" id="UP000295244">
    <property type="component" value="Unassembled WGS sequence"/>
</dbReference>
<comment type="subunit">
    <text evidence="8 9">Part of the 30S ribosomal subunit. Contacts proteins S3 and S10.</text>
</comment>
<dbReference type="NCBIfam" id="NF006477">
    <property type="entry name" value="PRK08881.1"/>
    <property type="match status" value="1"/>
</dbReference>
<accession>A0A4R1BGX3</accession>
<protein>
    <recommendedName>
        <fullName evidence="7 9">Small ribosomal subunit protein uS14</fullName>
    </recommendedName>
</protein>
<dbReference type="RefSeq" id="WP_132691502.1">
    <property type="nucleotide sequence ID" value="NZ_SKBU01000016.1"/>
</dbReference>
<evidence type="ECO:0000256" key="8">
    <source>
        <dbReference type="ARBA" id="ARBA00047110"/>
    </source>
</evidence>
<gene>
    <name evidence="9" type="primary">rpsN</name>
    <name evidence="10" type="ORF">E0L93_10050</name>
</gene>
<dbReference type="InterPro" id="IPR001209">
    <property type="entry name" value="Ribosomal_uS14"/>
</dbReference>
<dbReference type="GO" id="GO:0015935">
    <property type="term" value="C:small ribosomal subunit"/>
    <property type="evidence" value="ECO:0007669"/>
    <property type="project" value="TreeGrafter"/>
</dbReference>
<dbReference type="PANTHER" id="PTHR19836">
    <property type="entry name" value="30S RIBOSOMAL PROTEIN S14"/>
    <property type="match status" value="1"/>
</dbReference>
<dbReference type="AlphaFoldDB" id="A0A4R1BGX3"/>
<reference evidence="10 11" key="1">
    <citation type="submission" date="2019-03" db="EMBL/GenBank/DDBJ databases">
        <title>Whole genome sequence of a novel Rubrobacter taiwanensis strain, isolated from Yellowstone National Park.</title>
        <authorList>
            <person name="Freed S."/>
            <person name="Ramaley R.F."/>
            <person name="Kyndt J.A."/>
        </authorList>
    </citation>
    <scope>NUCLEOTIDE SEQUENCE [LARGE SCALE GENOMIC DNA]</scope>
    <source>
        <strain evidence="10 11">Yellowstone</strain>
    </source>
</reference>
<keyword evidence="11" id="KW-1185">Reference proteome</keyword>
<comment type="caution">
    <text evidence="10">The sequence shown here is derived from an EMBL/GenBank/DDBJ whole genome shotgun (WGS) entry which is preliminary data.</text>
</comment>
<name>A0A4R1BGX3_9ACTN</name>
<dbReference type="Pfam" id="PF00253">
    <property type="entry name" value="Ribosomal_S14"/>
    <property type="match status" value="1"/>
</dbReference>
<evidence type="ECO:0000256" key="9">
    <source>
        <dbReference type="HAMAP-Rule" id="MF_00537"/>
    </source>
</evidence>
<evidence type="ECO:0000256" key="2">
    <source>
        <dbReference type="ARBA" id="ARBA00009083"/>
    </source>
</evidence>